<dbReference type="EMBL" id="JARKIF010000014">
    <property type="protein sequence ID" value="KAJ7623722.1"/>
    <property type="molecule type" value="Genomic_DNA"/>
</dbReference>
<proteinExistence type="predicted"/>
<organism evidence="1 2">
    <name type="scientific">Roridomyces roridus</name>
    <dbReference type="NCBI Taxonomy" id="1738132"/>
    <lineage>
        <taxon>Eukaryota</taxon>
        <taxon>Fungi</taxon>
        <taxon>Dikarya</taxon>
        <taxon>Basidiomycota</taxon>
        <taxon>Agaricomycotina</taxon>
        <taxon>Agaricomycetes</taxon>
        <taxon>Agaricomycetidae</taxon>
        <taxon>Agaricales</taxon>
        <taxon>Marasmiineae</taxon>
        <taxon>Mycenaceae</taxon>
        <taxon>Roridomyces</taxon>
    </lineage>
</organism>
<accession>A0AAD7BKG4</accession>
<evidence type="ECO:0000313" key="1">
    <source>
        <dbReference type="EMBL" id="KAJ7623722.1"/>
    </source>
</evidence>
<keyword evidence="2" id="KW-1185">Reference proteome</keyword>
<name>A0AAD7BKG4_9AGAR</name>
<dbReference type="Gene3D" id="2.60.120.260">
    <property type="entry name" value="Galactose-binding domain-like"/>
    <property type="match status" value="2"/>
</dbReference>
<protein>
    <submittedName>
        <fullName evidence="1">Uncharacterized protein</fullName>
    </submittedName>
</protein>
<comment type="caution">
    <text evidence="1">The sequence shown here is derived from an EMBL/GenBank/DDBJ whole genome shotgun (WGS) entry which is preliminary data.</text>
</comment>
<dbReference type="AlphaFoldDB" id="A0AAD7BKG4"/>
<gene>
    <name evidence="1" type="ORF">FB45DRAFT_113729</name>
</gene>
<reference evidence="1" key="1">
    <citation type="submission" date="2023-03" db="EMBL/GenBank/DDBJ databases">
        <title>Massive genome expansion in bonnet fungi (Mycena s.s.) driven by repeated elements and novel gene families across ecological guilds.</title>
        <authorList>
            <consortium name="Lawrence Berkeley National Laboratory"/>
            <person name="Harder C.B."/>
            <person name="Miyauchi S."/>
            <person name="Viragh M."/>
            <person name="Kuo A."/>
            <person name="Thoen E."/>
            <person name="Andreopoulos B."/>
            <person name="Lu D."/>
            <person name="Skrede I."/>
            <person name="Drula E."/>
            <person name="Henrissat B."/>
            <person name="Morin E."/>
            <person name="Kohler A."/>
            <person name="Barry K."/>
            <person name="LaButti K."/>
            <person name="Morin E."/>
            <person name="Salamov A."/>
            <person name="Lipzen A."/>
            <person name="Mereny Z."/>
            <person name="Hegedus B."/>
            <person name="Baldrian P."/>
            <person name="Stursova M."/>
            <person name="Weitz H."/>
            <person name="Taylor A."/>
            <person name="Grigoriev I.V."/>
            <person name="Nagy L.G."/>
            <person name="Martin F."/>
            <person name="Kauserud H."/>
        </authorList>
    </citation>
    <scope>NUCLEOTIDE SEQUENCE</scope>
    <source>
        <strain evidence="1">9284</strain>
    </source>
</reference>
<dbReference type="Proteomes" id="UP001221142">
    <property type="component" value="Unassembled WGS sequence"/>
</dbReference>
<sequence length="285" mass="31010">MPAPLPVTVDDASPLISYDPPTLWFQETLDDAFLGSSSLTKYSGASLTLRFEGNWVNVTGWKGPWHGNYTVTLDQSTYSLSGRTTTNHLIRTTLFSSGTIGEGNHTLQIVNEEWDNLQIDSISYACLLSGSNSTNAPLQTTKFEDTDGSFSYYPKGVWDVGPPNPENPKDHAGHSISMPNAYVNFTFSVGDAVSIYGTTGPGHSTYSVSRSDQPAQQFTANRERNSSDVLLYIGTNFGPGNHTISLVSQDSGLFQISYAEVHSAVEEFATSCVNFSASRFPAQHH</sequence>
<evidence type="ECO:0000313" key="2">
    <source>
        <dbReference type="Proteomes" id="UP001221142"/>
    </source>
</evidence>